<sequence>MADATGRVEPRVVVRRSSVRQRKFEKTKRDWAADFPRSAIEGLGGTLSKETAAMSRRVTALFGDRAARSKLSGTKISPSSNEGKGTLNWGRDWGGGEELEEKRSRMGEESGRRATGDLVAAVARRRMGGCRG</sequence>
<gene>
    <name evidence="2" type="primary">OSJNBa0087M10.23</name>
</gene>
<feature type="region of interest" description="Disordered" evidence="1">
    <location>
        <begin position="71"/>
        <end position="117"/>
    </location>
</feature>
<reference evidence="3" key="1">
    <citation type="journal article" date="2005" name="Nature">
        <title>The map-based sequence of the rice genome.</title>
        <authorList>
            <consortium name="International rice genome sequencing project (IRGSP)"/>
            <person name="Matsumoto T."/>
            <person name="Wu J."/>
            <person name="Kanamori H."/>
            <person name="Katayose Y."/>
            <person name="Fujisawa M."/>
            <person name="Namiki N."/>
            <person name="Mizuno H."/>
            <person name="Yamamoto K."/>
            <person name="Antonio B.A."/>
            <person name="Baba T."/>
            <person name="Sakata K."/>
            <person name="Nagamura Y."/>
            <person name="Aoki H."/>
            <person name="Arikawa K."/>
            <person name="Arita K."/>
            <person name="Bito T."/>
            <person name="Chiden Y."/>
            <person name="Fujitsuka N."/>
            <person name="Fukunaka R."/>
            <person name="Hamada M."/>
            <person name="Harada C."/>
            <person name="Hayashi A."/>
            <person name="Hijishita S."/>
            <person name="Honda M."/>
            <person name="Hosokawa S."/>
            <person name="Ichikawa Y."/>
            <person name="Idonuma A."/>
            <person name="Iijima M."/>
            <person name="Ikeda M."/>
            <person name="Ikeno M."/>
            <person name="Ito K."/>
            <person name="Ito S."/>
            <person name="Ito T."/>
            <person name="Ito Y."/>
            <person name="Ito Y."/>
            <person name="Iwabuchi A."/>
            <person name="Kamiya K."/>
            <person name="Karasawa W."/>
            <person name="Kurita K."/>
            <person name="Katagiri S."/>
            <person name="Kikuta A."/>
            <person name="Kobayashi H."/>
            <person name="Kobayashi N."/>
            <person name="Machita K."/>
            <person name="Maehara T."/>
            <person name="Masukawa M."/>
            <person name="Mizubayashi T."/>
            <person name="Mukai Y."/>
            <person name="Nagasaki H."/>
            <person name="Nagata Y."/>
            <person name="Naito S."/>
            <person name="Nakashima M."/>
            <person name="Nakama Y."/>
            <person name="Nakamichi Y."/>
            <person name="Nakamura M."/>
            <person name="Meguro A."/>
            <person name="Negishi M."/>
            <person name="Ohta I."/>
            <person name="Ohta T."/>
            <person name="Okamoto M."/>
            <person name="Ono N."/>
            <person name="Saji S."/>
            <person name="Sakaguchi M."/>
            <person name="Sakai K."/>
            <person name="Shibata M."/>
            <person name="Shimokawa T."/>
            <person name="Song J."/>
            <person name="Takazaki Y."/>
            <person name="Terasawa K."/>
            <person name="Tsugane M."/>
            <person name="Tsuji K."/>
            <person name="Ueda S."/>
            <person name="Waki K."/>
            <person name="Yamagata H."/>
            <person name="Yamamoto M."/>
            <person name="Yamamoto S."/>
            <person name="Yamane H."/>
            <person name="Yoshiki S."/>
            <person name="Yoshihara R."/>
            <person name="Yukawa K."/>
            <person name="Zhong H."/>
            <person name="Yano M."/>
            <person name="Yuan Q."/>
            <person name="Ouyang S."/>
            <person name="Liu J."/>
            <person name="Jones K.M."/>
            <person name="Gansberger K."/>
            <person name="Moffat K."/>
            <person name="Hill J."/>
            <person name="Bera J."/>
            <person name="Fadrosh D."/>
            <person name="Jin S."/>
            <person name="Johri S."/>
            <person name="Kim M."/>
            <person name="Overton L."/>
            <person name="Reardon M."/>
            <person name="Tsitrin T."/>
            <person name="Vuong H."/>
            <person name="Weaver B."/>
            <person name="Ciecko A."/>
            <person name="Tallon L."/>
            <person name="Jackson J."/>
            <person name="Pai G."/>
            <person name="Aken S.V."/>
            <person name="Utterback T."/>
            <person name="Reidmuller S."/>
            <person name="Feldblyum T."/>
            <person name="Hsiao J."/>
            <person name="Zismann V."/>
            <person name="Iobst S."/>
            <person name="de Vazeille A.R."/>
            <person name="Buell C.R."/>
            <person name="Ying K."/>
            <person name="Li Y."/>
            <person name="Lu T."/>
            <person name="Huang Y."/>
            <person name="Zhao Q."/>
            <person name="Feng Q."/>
            <person name="Zhang L."/>
            <person name="Zhu J."/>
            <person name="Weng Q."/>
            <person name="Mu J."/>
            <person name="Lu Y."/>
            <person name="Fan D."/>
            <person name="Liu Y."/>
            <person name="Guan J."/>
            <person name="Zhang Y."/>
            <person name="Yu S."/>
            <person name="Liu X."/>
            <person name="Zhang Y."/>
            <person name="Hong G."/>
            <person name="Han B."/>
            <person name="Choisne N."/>
            <person name="Demange N."/>
            <person name="Orjeda G."/>
            <person name="Samain S."/>
            <person name="Cattolico L."/>
            <person name="Pelletier E."/>
            <person name="Couloux A."/>
            <person name="Segurens B."/>
            <person name="Wincker P."/>
            <person name="D'Hont A."/>
            <person name="Scarpelli C."/>
            <person name="Weissenbach J."/>
            <person name="Salanoubat M."/>
            <person name="Quetier F."/>
            <person name="Yu Y."/>
            <person name="Kim H.R."/>
            <person name="Rambo T."/>
            <person name="Currie J."/>
            <person name="Collura K."/>
            <person name="Luo M."/>
            <person name="Yang T."/>
            <person name="Ammiraju J.S.S."/>
            <person name="Engler F."/>
            <person name="Soderlund C."/>
            <person name="Wing R.A."/>
            <person name="Palmer L.E."/>
            <person name="de la Bastide M."/>
            <person name="Spiegel L."/>
            <person name="Nascimento L."/>
            <person name="Zutavern T."/>
            <person name="O'Shaughnessy A."/>
            <person name="Dike S."/>
            <person name="Dedhia N."/>
            <person name="Preston R."/>
            <person name="Balija V."/>
            <person name="McCombie W.R."/>
            <person name="Chow T."/>
            <person name="Chen H."/>
            <person name="Chung M."/>
            <person name="Chen C."/>
            <person name="Shaw J."/>
            <person name="Wu H."/>
            <person name="Hsiao K."/>
            <person name="Chao Y."/>
            <person name="Chu M."/>
            <person name="Cheng C."/>
            <person name="Hour A."/>
            <person name="Lee P."/>
            <person name="Lin S."/>
            <person name="Lin Y."/>
            <person name="Liou J."/>
            <person name="Liu S."/>
            <person name="Hsing Y."/>
            <person name="Raghuvanshi S."/>
            <person name="Mohanty A."/>
            <person name="Bharti A.K."/>
            <person name="Gaur A."/>
            <person name="Gupta V."/>
            <person name="Kumar D."/>
            <person name="Ravi V."/>
            <person name="Vij S."/>
            <person name="Kapur A."/>
            <person name="Khurana P."/>
            <person name="Khurana P."/>
            <person name="Khurana J.P."/>
            <person name="Tyagi A.K."/>
            <person name="Gaikwad K."/>
            <person name="Singh A."/>
            <person name="Dalal V."/>
            <person name="Srivastava S."/>
            <person name="Dixit A."/>
            <person name="Pal A.K."/>
            <person name="Ghazi I.A."/>
            <person name="Yadav M."/>
            <person name="Pandit A."/>
            <person name="Bhargava A."/>
            <person name="Sureshbabu K."/>
            <person name="Batra K."/>
            <person name="Sharma T.R."/>
            <person name="Mohapatra T."/>
            <person name="Singh N.K."/>
            <person name="Messing J."/>
            <person name="Nelson A.B."/>
            <person name="Fuks G."/>
            <person name="Kavchok S."/>
            <person name="Keizer G."/>
            <person name="Linton E."/>
            <person name="Llaca V."/>
            <person name="Song R."/>
            <person name="Tanyolac B."/>
            <person name="Young S."/>
            <person name="Ho-Il K."/>
            <person name="Hahn J.H."/>
            <person name="Sangsakoo G."/>
            <person name="Vanavichit A."/>
            <person name="de Mattos Luiz.A.T."/>
            <person name="Zimmer P.D."/>
            <person name="Malone G."/>
            <person name="Dellagostin O."/>
            <person name="de Oliveira A.C."/>
            <person name="Bevan M."/>
            <person name="Bancroft I."/>
            <person name="Minx P."/>
            <person name="Cordum H."/>
            <person name="Wilson R."/>
            <person name="Cheng Z."/>
            <person name="Jin W."/>
            <person name="Jiang J."/>
            <person name="Leong S.A."/>
            <person name="Iwama H."/>
            <person name="Gojobori T."/>
            <person name="Itoh T."/>
            <person name="Niimura Y."/>
            <person name="Fujii Y."/>
            <person name="Habara T."/>
            <person name="Sakai H."/>
            <person name="Sato Y."/>
            <person name="Wilson G."/>
            <person name="Kumar K."/>
            <person name="McCouch S."/>
            <person name="Juretic N."/>
            <person name="Hoen D."/>
            <person name="Wright S."/>
            <person name="Bruskiewich R."/>
            <person name="Bureau T."/>
            <person name="Miyao A."/>
            <person name="Hirochika H."/>
            <person name="Nishikawa T."/>
            <person name="Kadowaki K."/>
            <person name="Sugiura M."/>
            <person name="Burr B."/>
            <person name="Sasaki T."/>
        </authorList>
    </citation>
    <scope>NUCLEOTIDE SEQUENCE [LARGE SCALE GENOMIC DNA]</scope>
    <source>
        <strain evidence="3">cv. Nipponbare</strain>
    </source>
</reference>
<evidence type="ECO:0000313" key="2">
    <source>
        <dbReference type="EMBL" id="AAO59998.1"/>
    </source>
</evidence>
<dbReference type="Proteomes" id="UP000000763">
    <property type="component" value="Chromosome 3"/>
</dbReference>
<evidence type="ECO:0000313" key="3">
    <source>
        <dbReference type="Proteomes" id="UP000000763"/>
    </source>
</evidence>
<reference evidence="3" key="2">
    <citation type="journal article" date="2008" name="Nucleic Acids Res.">
        <title>The rice annotation project database (RAP-DB): 2008 update.</title>
        <authorList>
            <consortium name="The rice annotation project (RAP)"/>
        </authorList>
    </citation>
    <scope>GENOME REANNOTATION</scope>
    <source>
        <strain evidence="3">cv. Nipponbare</strain>
    </source>
</reference>
<name>Q10H98_ORYSJ</name>
<proteinExistence type="predicted"/>
<dbReference type="AlphaFoldDB" id="Q10H98"/>
<organism evidence="2 3">
    <name type="scientific">Oryza sativa subsp. japonica</name>
    <name type="common">Rice</name>
    <dbReference type="NCBI Taxonomy" id="39947"/>
    <lineage>
        <taxon>Eukaryota</taxon>
        <taxon>Viridiplantae</taxon>
        <taxon>Streptophyta</taxon>
        <taxon>Embryophyta</taxon>
        <taxon>Tracheophyta</taxon>
        <taxon>Spermatophyta</taxon>
        <taxon>Magnoliopsida</taxon>
        <taxon>Liliopsida</taxon>
        <taxon>Poales</taxon>
        <taxon>Poaceae</taxon>
        <taxon>BOP clade</taxon>
        <taxon>Oryzoideae</taxon>
        <taxon>Oryzeae</taxon>
        <taxon>Oryzinae</taxon>
        <taxon>Oryza</taxon>
        <taxon>Oryza sativa</taxon>
    </lineage>
</organism>
<feature type="compositionally biased region" description="Polar residues" evidence="1">
    <location>
        <begin position="71"/>
        <end position="83"/>
    </location>
</feature>
<evidence type="ECO:0000256" key="1">
    <source>
        <dbReference type="SAM" id="MobiDB-lite"/>
    </source>
</evidence>
<feature type="compositionally biased region" description="Basic and acidic residues" evidence="1">
    <location>
        <begin position="100"/>
        <end position="115"/>
    </location>
</feature>
<accession>Q10H98</accession>
<protein>
    <submittedName>
        <fullName evidence="2">Uncharacterized protein</fullName>
    </submittedName>
</protein>
<dbReference type="EMBL" id="AC109602">
    <property type="protein sequence ID" value="AAO59998.1"/>
    <property type="molecule type" value="Genomic_DNA"/>
</dbReference>